<evidence type="ECO:0000313" key="6">
    <source>
        <dbReference type="EMBL" id="ACZ32287.1"/>
    </source>
</evidence>
<dbReference type="InterPro" id="IPR027383">
    <property type="entry name" value="Znf_put"/>
</dbReference>
<reference evidence="6 7" key="2">
    <citation type="journal article" date="2010" name="Stand. Genomic Sci.">
        <title>Complete genome sequence of Xylanimonas cellulosilytica type strain (XIL07).</title>
        <authorList>
            <person name="Foster B."/>
            <person name="Pukall R."/>
            <person name="Abt B."/>
            <person name="Nolan M."/>
            <person name="Glavina Del Rio T."/>
            <person name="Chen F."/>
            <person name="Lucas S."/>
            <person name="Tice H."/>
            <person name="Pitluck S."/>
            <person name="Cheng J.-F."/>
            <person name="Chertkov O."/>
            <person name="Brettin T."/>
            <person name="Han C."/>
            <person name="Detter J.C."/>
            <person name="Bruce D."/>
            <person name="Goodwin L."/>
            <person name="Ivanova N."/>
            <person name="Mavromatis K."/>
            <person name="Pati A."/>
            <person name="Mikhailova N."/>
            <person name="Chen A."/>
            <person name="Palaniappan K."/>
            <person name="Land M."/>
            <person name="Hauser L."/>
            <person name="Chang Y.-J."/>
            <person name="Jeffries C.D."/>
            <person name="Chain P."/>
            <person name="Rohde M."/>
            <person name="Goeker M."/>
            <person name="Bristow J."/>
            <person name="Eisen J.A."/>
            <person name="Markowitz V."/>
            <person name="Hugenholtz P."/>
            <person name="Kyrpides N.C."/>
            <person name="Klenk H.-P."/>
            <person name="Lapidus A."/>
        </authorList>
    </citation>
    <scope>NUCLEOTIDE SEQUENCE [LARGE SCALE GENOMIC DNA]</scope>
    <source>
        <strain evidence="7">DSM 15894 / CECT 5975 / LMG 20990 / XIL07</strain>
    </source>
</reference>
<organism evidence="6 7">
    <name type="scientific">Xylanimonas cellulosilytica (strain DSM 15894 / JCM 12276 / CECT 5975 / KCTC 9989 / LMG 20990 / NBRC 107835 / XIL07)</name>
    <dbReference type="NCBI Taxonomy" id="446471"/>
    <lineage>
        <taxon>Bacteria</taxon>
        <taxon>Bacillati</taxon>
        <taxon>Actinomycetota</taxon>
        <taxon>Actinomycetes</taxon>
        <taxon>Micrococcales</taxon>
        <taxon>Promicromonosporaceae</taxon>
        <taxon>Xylanimonas</taxon>
    </lineage>
</organism>
<sequence length="273" mass="27044">MTDRYAHWDAAYVLGALGPAERREYAAHLTACEACRTAVAEIAALPGLLASVPADLLPVDAPPTAGPPAAALPVGGGPDASGARAAAGPGSAARAGDVVPFARVAAAARRSRRRRRAGLVAVATVIAVGGVLAGSALSPGSESGPTTPTPTSSAAVAGTVTLQLAPVGDTGMWADLVATPTPWGTSLAWSCRYERQAGAADGPDGGYGGGPEPVTYELVLVDRTGARIVAATWTTADQEATGLGASSALPLSSLERIEIAIAGRPEPLAAATL</sequence>
<evidence type="ECO:0000256" key="3">
    <source>
        <dbReference type="SAM" id="MobiDB-lite"/>
    </source>
</evidence>
<dbReference type="KEGG" id="xce:Xcel_3287"/>
<keyword evidence="1" id="KW-0805">Transcription regulation</keyword>
<name>D1BRM1_XYLCX</name>
<keyword evidence="4" id="KW-1133">Transmembrane helix</keyword>
<protein>
    <submittedName>
        <fullName evidence="6">Transmembrane anti-sigma factor</fullName>
    </submittedName>
</protein>
<dbReference type="eggNOG" id="COG1595">
    <property type="taxonomic scope" value="Bacteria"/>
</dbReference>
<dbReference type="HOGENOM" id="CLU_056526_1_0_11"/>
<dbReference type="OrthoDB" id="5242431at2"/>
<dbReference type="Gene3D" id="1.10.10.1320">
    <property type="entry name" value="Anti-sigma factor, zinc-finger domain"/>
    <property type="match status" value="1"/>
</dbReference>
<feature type="transmembrane region" description="Helical" evidence="4">
    <location>
        <begin position="117"/>
        <end position="137"/>
    </location>
</feature>
<evidence type="ECO:0000256" key="4">
    <source>
        <dbReference type="SAM" id="Phobius"/>
    </source>
</evidence>
<feature type="region of interest" description="Disordered" evidence="3">
    <location>
        <begin position="68"/>
        <end position="91"/>
    </location>
</feature>
<keyword evidence="7" id="KW-1185">Reference proteome</keyword>
<dbReference type="RefSeq" id="WP_012880029.1">
    <property type="nucleotide sequence ID" value="NC_013530.1"/>
</dbReference>
<evidence type="ECO:0000313" key="7">
    <source>
        <dbReference type="Proteomes" id="UP000002255"/>
    </source>
</evidence>
<keyword evidence="4 6" id="KW-0812">Transmembrane</keyword>
<feature type="domain" description="Putative zinc-finger" evidence="5">
    <location>
        <begin position="11"/>
        <end position="36"/>
    </location>
</feature>
<gene>
    <name evidence="6" type="ordered locus">Xcel_3287</name>
</gene>
<evidence type="ECO:0000259" key="5">
    <source>
        <dbReference type="Pfam" id="PF13490"/>
    </source>
</evidence>
<keyword evidence="4" id="KW-0472">Membrane</keyword>
<dbReference type="InterPro" id="IPR041916">
    <property type="entry name" value="Anti_sigma_zinc_sf"/>
</dbReference>
<evidence type="ECO:0000256" key="1">
    <source>
        <dbReference type="ARBA" id="ARBA00023015"/>
    </source>
</evidence>
<reference evidence="7" key="1">
    <citation type="submission" date="2009-11" db="EMBL/GenBank/DDBJ databases">
        <title>The complete chromosome of Xylanimonas cellulosilytica DSM 15894.</title>
        <authorList>
            <consortium name="US DOE Joint Genome Institute (JGI-PGF)"/>
            <person name="Lucas S."/>
            <person name="Copeland A."/>
            <person name="Lapidus A."/>
            <person name="Glavina del Rio T."/>
            <person name="Dalin E."/>
            <person name="Tice H."/>
            <person name="Bruce D."/>
            <person name="Goodwin L."/>
            <person name="Pitluck S."/>
            <person name="Kyrpides N."/>
            <person name="Mavromatis K."/>
            <person name="Ivanova N."/>
            <person name="Mikhailova N."/>
            <person name="Foster B."/>
            <person name="Clum A."/>
            <person name="Brettin T."/>
            <person name="Detter J.C."/>
            <person name="Han C."/>
            <person name="Larimer F."/>
            <person name="Land M."/>
            <person name="Hauser L."/>
            <person name="Markowitz V."/>
            <person name="Cheng J.F."/>
            <person name="Hugenholtz P."/>
            <person name="Woyke T."/>
            <person name="Wu D."/>
            <person name="Gehrich-Schroeter G."/>
            <person name="Schneider S."/>
            <person name="Pukall S.R."/>
            <person name="Klenk H.P."/>
            <person name="Eisen J.A."/>
        </authorList>
    </citation>
    <scope>NUCLEOTIDE SEQUENCE [LARGE SCALE GENOMIC DNA]</scope>
    <source>
        <strain evidence="7">DSM 15894 / CECT 5975 / LMG 20990 / XIL07</strain>
    </source>
</reference>
<feature type="compositionally biased region" description="Low complexity" evidence="3">
    <location>
        <begin position="80"/>
        <end position="91"/>
    </location>
</feature>
<dbReference type="Proteomes" id="UP000002255">
    <property type="component" value="Chromosome"/>
</dbReference>
<keyword evidence="2" id="KW-0804">Transcription</keyword>
<proteinExistence type="predicted"/>
<dbReference type="EMBL" id="CP001821">
    <property type="protein sequence ID" value="ACZ32287.1"/>
    <property type="molecule type" value="Genomic_DNA"/>
</dbReference>
<dbReference type="STRING" id="446471.Xcel_3287"/>
<dbReference type="Pfam" id="PF13490">
    <property type="entry name" value="zf-HC2"/>
    <property type="match status" value="1"/>
</dbReference>
<accession>D1BRM1</accession>
<dbReference type="AlphaFoldDB" id="D1BRM1"/>
<evidence type="ECO:0000256" key="2">
    <source>
        <dbReference type="ARBA" id="ARBA00023163"/>
    </source>
</evidence>